<dbReference type="GeneID" id="22912531"/>
<gene>
    <name evidence="1" type="ORF">GNI_068880</name>
</gene>
<accession>A0A023B7M2</accession>
<evidence type="ECO:0000313" key="1">
    <source>
        <dbReference type="EMBL" id="EZG67413.1"/>
    </source>
</evidence>
<dbReference type="RefSeq" id="XP_011130246.1">
    <property type="nucleotide sequence ID" value="XM_011131944.1"/>
</dbReference>
<protein>
    <submittedName>
        <fullName evidence="1">Uncharacterized protein</fullName>
    </submittedName>
</protein>
<dbReference type="AlphaFoldDB" id="A0A023B7M2"/>
<dbReference type="VEuPathDB" id="CryptoDB:GNI_068880"/>
<reference evidence="1" key="1">
    <citation type="submission" date="2013-12" db="EMBL/GenBank/DDBJ databases">
        <authorList>
            <person name="Omoto C.K."/>
            <person name="Sibley D."/>
            <person name="Venepally P."/>
            <person name="Hadjithomas M."/>
            <person name="Karamycheva S."/>
            <person name="Brunk B."/>
            <person name="Roos D."/>
            <person name="Caler E."/>
            <person name="Lorenzi H."/>
        </authorList>
    </citation>
    <scope>NUCLEOTIDE SEQUENCE</scope>
</reference>
<dbReference type="Proteomes" id="UP000019763">
    <property type="component" value="Unassembled WGS sequence"/>
</dbReference>
<proteinExistence type="predicted"/>
<dbReference type="EMBL" id="AFNH02000517">
    <property type="protein sequence ID" value="EZG67413.1"/>
    <property type="molecule type" value="Genomic_DNA"/>
</dbReference>
<sequence length="102" mass="11073">MHQQVLNVANPIEDARAAAISYRDKALVDRLDFMNGMFQPVQNVASLAGNQIGRVTGGVDRVASNLLLNPLNRTTGFIGMLEGRLLDITRNALKPTTHTSEA</sequence>
<name>A0A023B7M2_GRENI</name>
<organism evidence="1 2">
    <name type="scientific">Gregarina niphandrodes</name>
    <name type="common">Septate eugregarine</name>
    <dbReference type="NCBI Taxonomy" id="110365"/>
    <lineage>
        <taxon>Eukaryota</taxon>
        <taxon>Sar</taxon>
        <taxon>Alveolata</taxon>
        <taxon>Apicomplexa</taxon>
        <taxon>Conoidasida</taxon>
        <taxon>Gregarinasina</taxon>
        <taxon>Eugregarinorida</taxon>
        <taxon>Gregarinidae</taxon>
        <taxon>Gregarina</taxon>
    </lineage>
</organism>
<evidence type="ECO:0000313" key="2">
    <source>
        <dbReference type="Proteomes" id="UP000019763"/>
    </source>
</evidence>
<keyword evidence="2" id="KW-1185">Reference proteome</keyword>
<comment type="caution">
    <text evidence="1">The sequence shown here is derived from an EMBL/GenBank/DDBJ whole genome shotgun (WGS) entry which is preliminary data.</text>
</comment>